<keyword evidence="3" id="KW-1185">Reference proteome</keyword>
<evidence type="ECO:0000313" key="3">
    <source>
        <dbReference type="Proteomes" id="UP000789390"/>
    </source>
</evidence>
<proteinExistence type="predicted"/>
<evidence type="ECO:0000256" key="1">
    <source>
        <dbReference type="SAM" id="MobiDB-lite"/>
    </source>
</evidence>
<dbReference type="AlphaFoldDB" id="A0A8J2RIN8"/>
<organism evidence="2 3">
    <name type="scientific">Daphnia galeata</name>
    <dbReference type="NCBI Taxonomy" id="27404"/>
    <lineage>
        <taxon>Eukaryota</taxon>
        <taxon>Metazoa</taxon>
        <taxon>Ecdysozoa</taxon>
        <taxon>Arthropoda</taxon>
        <taxon>Crustacea</taxon>
        <taxon>Branchiopoda</taxon>
        <taxon>Diplostraca</taxon>
        <taxon>Cladocera</taxon>
        <taxon>Anomopoda</taxon>
        <taxon>Daphniidae</taxon>
        <taxon>Daphnia</taxon>
    </lineage>
</organism>
<comment type="caution">
    <text evidence="2">The sequence shown here is derived from an EMBL/GenBank/DDBJ whole genome shotgun (WGS) entry which is preliminary data.</text>
</comment>
<evidence type="ECO:0008006" key="4">
    <source>
        <dbReference type="Google" id="ProtNLM"/>
    </source>
</evidence>
<gene>
    <name evidence="2" type="ORF">DGAL_LOCUS6555</name>
</gene>
<evidence type="ECO:0000313" key="2">
    <source>
        <dbReference type="EMBL" id="CAH0103878.1"/>
    </source>
</evidence>
<dbReference type="EMBL" id="CAKKLH010000118">
    <property type="protein sequence ID" value="CAH0103878.1"/>
    <property type="molecule type" value="Genomic_DNA"/>
</dbReference>
<dbReference type="Proteomes" id="UP000789390">
    <property type="component" value="Unassembled WGS sequence"/>
</dbReference>
<protein>
    <recommendedName>
        <fullName evidence="4">BEN domain-containing protein</fullName>
    </recommendedName>
</protein>
<name>A0A8J2RIN8_9CRUS</name>
<accession>A0A8J2RIN8</accession>
<dbReference type="OrthoDB" id="10444391at2759"/>
<sequence length="179" mass="20158">MASKKRGLPSTLPTTHVIHQQSASADIQEAGGPSHHQQHFATGVLQHSSTENRESEEKNGHSDAMQLCRHRTTTFYRTSASTEIASITHEVLHEWFGWTEHRAVGKVIYQLVKYSVASQFCFKGQNDEKRCFENTEVKHLVVERLQATPGLRLSEHQINSKIARWLKAAASKIGKTMVV</sequence>
<feature type="region of interest" description="Disordered" evidence="1">
    <location>
        <begin position="46"/>
        <end position="65"/>
    </location>
</feature>
<feature type="compositionally biased region" description="Basic and acidic residues" evidence="1">
    <location>
        <begin position="50"/>
        <end position="61"/>
    </location>
</feature>
<reference evidence="2" key="1">
    <citation type="submission" date="2021-11" db="EMBL/GenBank/DDBJ databases">
        <authorList>
            <person name="Schell T."/>
        </authorList>
    </citation>
    <scope>NUCLEOTIDE SEQUENCE</scope>
    <source>
        <strain evidence="2">M5</strain>
    </source>
</reference>